<gene>
    <name evidence="2" type="ordered locus">GBAA_0430</name>
</gene>
<evidence type="ECO:0000313" key="3">
    <source>
        <dbReference type="Proteomes" id="UP000000594"/>
    </source>
</evidence>
<evidence type="ECO:0008006" key="4">
    <source>
        <dbReference type="Google" id="ProtNLM"/>
    </source>
</evidence>
<dbReference type="PATRIC" id="fig|1392.232.peg.5498"/>
<dbReference type="AlphaFoldDB" id="A0A0F7RMT3"/>
<keyword evidence="3" id="KW-1185">Reference proteome</keyword>
<accession>A0A0F7RMT3</accession>
<evidence type="ECO:0000256" key="1">
    <source>
        <dbReference type="SAM" id="MobiDB-lite"/>
    </source>
</evidence>
<sequence>MKEEVEILKKILALLPILLVAGLFTFSADNQQTKDKQEASEPVVQRMMTDPGGGW</sequence>
<reference evidence="2 3" key="1">
    <citation type="journal article" date="2009" name="J. Bacteriol.">
        <title>The complete genome sequence of Bacillus anthracis Ames 'Ancestor'.</title>
        <authorList>
            <person name="Ravel J."/>
            <person name="Jiang L."/>
            <person name="Stanley S.T."/>
            <person name="Wilson M.R."/>
            <person name="Decker R.S."/>
            <person name="Read T.D."/>
            <person name="Worsham P."/>
            <person name="Keim P.S."/>
            <person name="Salzberg S.L."/>
            <person name="Fraser-Liggett C.M."/>
            <person name="Rasko D.A."/>
        </authorList>
    </citation>
    <scope>NUCLEOTIDE SEQUENCE [LARGE SCALE GENOMIC DNA]</scope>
    <source>
        <strain evidence="3">Ames ancestor</strain>
    </source>
</reference>
<dbReference type="EMBL" id="AE017334">
    <property type="protein sequence ID" value="AAT29530.1"/>
    <property type="molecule type" value="Genomic_DNA"/>
</dbReference>
<accession>Q81Z44</accession>
<proteinExistence type="predicted"/>
<dbReference type="Proteomes" id="UP000000594">
    <property type="component" value="Chromosome"/>
</dbReference>
<dbReference type="KEGG" id="bar:GBAA_0430"/>
<protein>
    <recommendedName>
        <fullName evidence="4">Complement C1q protein</fullName>
    </recommendedName>
</protein>
<accession>E9R5G5</accession>
<name>A0A0F7RMT3_BACAN</name>
<accession>Q6KXP7</accession>
<feature type="region of interest" description="Disordered" evidence="1">
    <location>
        <begin position="31"/>
        <end position="55"/>
    </location>
</feature>
<evidence type="ECO:0000313" key="2">
    <source>
        <dbReference type="EMBL" id="AAT29530.1"/>
    </source>
</evidence>
<organism evidence="2 3">
    <name type="scientific">Bacillus anthracis</name>
    <name type="common">anthrax bacterium</name>
    <dbReference type="NCBI Taxonomy" id="1392"/>
    <lineage>
        <taxon>Bacteria</taxon>
        <taxon>Bacillati</taxon>
        <taxon>Bacillota</taxon>
        <taxon>Bacilli</taxon>
        <taxon>Bacillales</taxon>
        <taxon>Bacillaceae</taxon>
        <taxon>Bacillus</taxon>
        <taxon>Bacillus cereus group</taxon>
    </lineage>
</organism>